<evidence type="ECO:0000313" key="2">
    <source>
        <dbReference type="Proteomes" id="UP000244496"/>
    </source>
</evidence>
<dbReference type="PROSITE" id="PS51257">
    <property type="entry name" value="PROKAR_LIPOPROTEIN"/>
    <property type="match status" value="1"/>
</dbReference>
<dbReference type="OrthoDB" id="7877343at2"/>
<dbReference type="AlphaFoldDB" id="A0A2S0UHR2"/>
<accession>A0A2S0UHR2</accession>
<reference evidence="1 2" key="1">
    <citation type="submission" date="2018-04" db="EMBL/GenBank/DDBJ databases">
        <title>Genome sequencing of Gemmobacter.</title>
        <authorList>
            <person name="Yi H."/>
            <person name="Baek M.-G."/>
        </authorList>
    </citation>
    <scope>NUCLEOTIDE SEQUENCE [LARGE SCALE GENOMIC DNA]</scope>
    <source>
        <strain evidence="1 2">HYN0069</strain>
    </source>
</reference>
<gene>
    <name evidence="1" type="ORF">HYN69_01540</name>
</gene>
<proteinExistence type="predicted"/>
<dbReference type="RefSeq" id="WP_108434191.1">
    <property type="nucleotide sequence ID" value="NZ_CP028918.1"/>
</dbReference>
<evidence type="ECO:0000313" key="1">
    <source>
        <dbReference type="EMBL" id="AWB47362.1"/>
    </source>
</evidence>
<organism evidence="1 2">
    <name type="scientific">Paragemmobacter aquarius</name>
    <dbReference type="NCBI Taxonomy" id="2169400"/>
    <lineage>
        <taxon>Bacteria</taxon>
        <taxon>Pseudomonadati</taxon>
        <taxon>Pseudomonadota</taxon>
        <taxon>Alphaproteobacteria</taxon>
        <taxon>Rhodobacterales</taxon>
        <taxon>Paracoccaceae</taxon>
        <taxon>Paragemmobacter</taxon>
    </lineage>
</organism>
<dbReference type="KEGG" id="geh:HYN69_01540"/>
<sequence>MQLKARYGAFGHRSGLGLSIMALVAVAGCDVAGTSRIRTIPIIDGAVVASAPSGYCISPGAGMRGDDSAVILMGRCSGATSASAPPAIITLSVGPAASAGVLAGGGEALAAFFQSEAGRAALAREGRAEDVRVLSAAGTDATFVLHVADNTTGEYWRAFRGLRGRLATVSVTGSPDAPLTSDQSRSLLDAALAALDTANRLPVQPPA</sequence>
<keyword evidence="2" id="KW-1185">Reference proteome</keyword>
<evidence type="ECO:0008006" key="3">
    <source>
        <dbReference type="Google" id="ProtNLM"/>
    </source>
</evidence>
<dbReference type="EMBL" id="CP028918">
    <property type="protein sequence ID" value="AWB47362.1"/>
    <property type="molecule type" value="Genomic_DNA"/>
</dbReference>
<dbReference type="Proteomes" id="UP000244496">
    <property type="component" value="Chromosome"/>
</dbReference>
<protein>
    <recommendedName>
        <fullName evidence="3">Cation transport ATPase</fullName>
    </recommendedName>
</protein>
<name>A0A2S0UHR2_9RHOB</name>